<accession>A0ABN8PMM3</accession>
<feature type="compositionally biased region" description="Polar residues" evidence="2">
    <location>
        <begin position="1"/>
        <end position="12"/>
    </location>
</feature>
<feature type="region of interest" description="Disordered" evidence="2">
    <location>
        <begin position="112"/>
        <end position="133"/>
    </location>
</feature>
<evidence type="ECO:0000313" key="3">
    <source>
        <dbReference type="EMBL" id="CAH3145794.1"/>
    </source>
</evidence>
<sequence>MAHQHSSSQPVRRSTRQKSSKKDADFLYPELPGQWQDFKFPDEEFLQPAITKQGAAEAEKSSPSAHRSSSATADHIRPSSTRDLELEIRLTEAQNQKLALEIEVLRLRRADGSADVNTENSSTQPTSETTRKKRTVDWPHEFAPGSFCSVDYVKLELPDFVGGFLTMIKSYDAPLKSAMLDLLELLMAKASSYSWSSVRSFHSHIAKQVELRRLEWTSLSEIHEKANTYFKHSDLRSSQLRPNITSTLSSPSVPPAHNQRPPTKPEADKPCRQWNYYGSCSCDKANLESFHAFHKRRVCAKDHPMLHCLKRRNPIPPPNSS</sequence>
<protein>
    <submittedName>
        <fullName evidence="3">Uncharacterized protein</fullName>
    </submittedName>
</protein>
<evidence type="ECO:0000313" key="4">
    <source>
        <dbReference type="Proteomes" id="UP001159405"/>
    </source>
</evidence>
<keyword evidence="4" id="KW-1185">Reference proteome</keyword>
<feature type="region of interest" description="Disordered" evidence="2">
    <location>
        <begin position="1"/>
        <end position="79"/>
    </location>
</feature>
<name>A0ABN8PMM3_9CNID</name>
<feature type="region of interest" description="Disordered" evidence="2">
    <location>
        <begin position="243"/>
        <end position="268"/>
    </location>
</feature>
<comment type="caution">
    <text evidence="3">The sequence shown here is derived from an EMBL/GenBank/DDBJ whole genome shotgun (WGS) entry which is preliminary data.</text>
</comment>
<evidence type="ECO:0000256" key="2">
    <source>
        <dbReference type="SAM" id="MobiDB-lite"/>
    </source>
</evidence>
<feature type="compositionally biased region" description="Low complexity" evidence="2">
    <location>
        <begin position="61"/>
        <end position="73"/>
    </location>
</feature>
<feature type="coiled-coil region" evidence="1">
    <location>
        <begin position="81"/>
        <end position="110"/>
    </location>
</feature>
<keyword evidence="1" id="KW-0175">Coiled coil</keyword>
<reference evidence="3 4" key="1">
    <citation type="submission" date="2022-05" db="EMBL/GenBank/DDBJ databases">
        <authorList>
            <consortium name="Genoscope - CEA"/>
            <person name="William W."/>
        </authorList>
    </citation>
    <scope>NUCLEOTIDE SEQUENCE [LARGE SCALE GENOMIC DNA]</scope>
</reference>
<organism evidence="3 4">
    <name type="scientific">Porites lobata</name>
    <dbReference type="NCBI Taxonomy" id="104759"/>
    <lineage>
        <taxon>Eukaryota</taxon>
        <taxon>Metazoa</taxon>
        <taxon>Cnidaria</taxon>
        <taxon>Anthozoa</taxon>
        <taxon>Hexacorallia</taxon>
        <taxon>Scleractinia</taxon>
        <taxon>Fungiina</taxon>
        <taxon>Poritidae</taxon>
        <taxon>Porites</taxon>
    </lineage>
</organism>
<feature type="compositionally biased region" description="Polar residues" evidence="2">
    <location>
        <begin position="115"/>
        <end position="128"/>
    </location>
</feature>
<dbReference type="Proteomes" id="UP001159405">
    <property type="component" value="Unassembled WGS sequence"/>
</dbReference>
<proteinExistence type="predicted"/>
<evidence type="ECO:0000256" key="1">
    <source>
        <dbReference type="SAM" id="Coils"/>
    </source>
</evidence>
<gene>
    <name evidence="3" type="ORF">PLOB_00044713</name>
</gene>
<dbReference type="EMBL" id="CALNXK010000077">
    <property type="protein sequence ID" value="CAH3145794.1"/>
    <property type="molecule type" value="Genomic_DNA"/>
</dbReference>